<evidence type="ECO:0000256" key="8">
    <source>
        <dbReference type="ARBA" id="ARBA00022842"/>
    </source>
</evidence>
<dbReference type="AlphaFoldDB" id="A0A7T4E5I8"/>
<dbReference type="Proteomes" id="UP000595231">
    <property type="component" value="Chromosome"/>
</dbReference>
<comment type="cofactor">
    <cofactor evidence="1 11">
        <name>Mg(2+)</name>
        <dbReference type="ChEBI" id="CHEBI:18420"/>
    </cofactor>
</comment>
<dbReference type="PANTHER" id="PTHR10192:SF5">
    <property type="entry name" value="GEPHYRIN"/>
    <property type="match status" value="1"/>
</dbReference>
<dbReference type="Pfam" id="PF03453">
    <property type="entry name" value="MoeA_N"/>
    <property type="match status" value="1"/>
</dbReference>
<keyword evidence="9 11" id="KW-0501">Molybdenum cofactor biosynthesis</keyword>
<gene>
    <name evidence="13" type="ORF">I6I07_13595</name>
</gene>
<dbReference type="GO" id="GO:0005829">
    <property type="term" value="C:cytosol"/>
    <property type="evidence" value="ECO:0007669"/>
    <property type="project" value="TreeGrafter"/>
</dbReference>
<dbReference type="InterPro" id="IPR036425">
    <property type="entry name" value="MoaB/Mog-like_dom_sf"/>
</dbReference>
<evidence type="ECO:0000256" key="1">
    <source>
        <dbReference type="ARBA" id="ARBA00001946"/>
    </source>
</evidence>
<dbReference type="Pfam" id="PF03454">
    <property type="entry name" value="MoeA_C"/>
    <property type="match status" value="1"/>
</dbReference>
<proteinExistence type="inferred from homology"/>
<dbReference type="InterPro" id="IPR036135">
    <property type="entry name" value="MoeA_linker/N_sf"/>
</dbReference>
<dbReference type="PROSITE" id="PS01079">
    <property type="entry name" value="MOCF_BIOSYNTHESIS_2"/>
    <property type="match status" value="1"/>
</dbReference>
<dbReference type="NCBIfam" id="NF045515">
    <property type="entry name" value="Glp_gephyrin"/>
    <property type="match status" value="1"/>
</dbReference>
<evidence type="ECO:0000256" key="9">
    <source>
        <dbReference type="ARBA" id="ARBA00023150"/>
    </source>
</evidence>
<dbReference type="InterPro" id="IPR008284">
    <property type="entry name" value="MoCF_biosynth_CS"/>
</dbReference>
<keyword evidence="5 11" id="KW-0500">Molybdenum</keyword>
<evidence type="ECO:0000256" key="10">
    <source>
        <dbReference type="ARBA" id="ARBA00047317"/>
    </source>
</evidence>
<dbReference type="GO" id="GO:0061599">
    <property type="term" value="F:molybdopterin molybdotransferase activity"/>
    <property type="evidence" value="ECO:0007669"/>
    <property type="project" value="UniProtKB-UniRule"/>
</dbReference>
<dbReference type="SUPFAM" id="SSF63867">
    <property type="entry name" value="MoeA C-terminal domain-like"/>
    <property type="match status" value="1"/>
</dbReference>
<dbReference type="FunFam" id="3.40.980.10:FF:000004">
    <property type="entry name" value="Molybdopterin molybdenumtransferase"/>
    <property type="match status" value="1"/>
</dbReference>
<comment type="catalytic activity">
    <reaction evidence="10">
        <text>adenylyl-molybdopterin + molybdate = Mo-molybdopterin + AMP + H(+)</text>
        <dbReference type="Rhea" id="RHEA:35047"/>
        <dbReference type="ChEBI" id="CHEBI:15378"/>
        <dbReference type="ChEBI" id="CHEBI:36264"/>
        <dbReference type="ChEBI" id="CHEBI:62727"/>
        <dbReference type="ChEBI" id="CHEBI:71302"/>
        <dbReference type="ChEBI" id="CHEBI:456215"/>
        <dbReference type="EC" id="2.10.1.1"/>
    </reaction>
</comment>
<evidence type="ECO:0000256" key="5">
    <source>
        <dbReference type="ARBA" id="ARBA00022505"/>
    </source>
</evidence>
<accession>A0A7T4E5I8</accession>
<dbReference type="Gene3D" id="3.90.105.10">
    <property type="entry name" value="Molybdopterin biosynthesis moea protein, domain 2"/>
    <property type="match status" value="1"/>
</dbReference>
<evidence type="ECO:0000256" key="3">
    <source>
        <dbReference type="ARBA" id="ARBA00005046"/>
    </source>
</evidence>
<dbReference type="UniPathway" id="UPA00344"/>
<comment type="function">
    <text evidence="2 11">Catalyzes the insertion of molybdate into adenylated molybdopterin with the concomitant release of AMP.</text>
</comment>
<comment type="similarity">
    <text evidence="4 11">Belongs to the MoeA family.</text>
</comment>
<dbReference type="Gene3D" id="3.40.980.10">
    <property type="entry name" value="MoaB/Mog-like domain"/>
    <property type="match status" value="1"/>
</dbReference>
<sequence>MLDFDQAQTLLANAAAPLARREHVGLDEAPGRVLAADLDATVDIPPADNSAMDGYALRLADWQPGARLPIQQRCYAGDTPQPLKPGHAIRLFTGSLIPDGADVVVMQEDTHEADDQVEITREPRPGQHIRQRGEDTLAGSPLLAAGTQLQAAHVALLASQGLASVPVFGRLRVGILTTGDELVPPGGARETAQIYNSNGPMLAALVRGMAAEPALVLHARDTEEDLRGAFKTLLAECDLVLSVGGVSVGERDLVKPALAALGGELSLWKVRMKPGKPVALAMIGDKPVVSLPGNPVSAYAVFAMLVSPLVRRMQGREELFPPVSRLPLRTEHPRQDSREEFLRVQRRAADDGNAELVPYGHQGSGVISSLPWSTGLARLPADVQVQDRDRVPYYDLRHWLA</sequence>
<dbReference type="InterPro" id="IPR036688">
    <property type="entry name" value="MoeA_C_domain_IV_sf"/>
</dbReference>
<protein>
    <recommendedName>
        <fullName evidence="11">Molybdopterin molybdenumtransferase</fullName>
        <ecNumber evidence="11">2.10.1.1</ecNumber>
    </recommendedName>
</protein>
<keyword evidence="6 11" id="KW-0808">Transferase</keyword>
<reference evidence="13 14" key="1">
    <citation type="submission" date="2020-12" db="EMBL/GenBank/DDBJ databases">
        <title>FDA dAtabase for Regulatory Grade micrObial Sequences (FDA-ARGOS): Supporting development and validation of Infectious Disease Dx tests.</title>
        <authorList>
            <person name="Sproer C."/>
            <person name="Gronow S."/>
            <person name="Severitt S."/>
            <person name="Schroder I."/>
            <person name="Tallon L."/>
            <person name="Sadzewicz L."/>
            <person name="Zhao X."/>
            <person name="Boylan J."/>
            <person name="Ott S."/>
            <person name="Bowen H."/>
            <person name="Vavikolanu K."/>
            <person name="Mehta A."/>
            <person name="Aluvathingal J."/>
            <person name="Nadendla S."/>
            <person name="Lowell S."/>
            <person name="Myers T."/>
            <person name="Yan Y."/>
            <person name="Sichtig H."/>
        </authorList>
    </citation>
    <scope>NUCLEOTIDE SEQUENCE [LARGE SCALE GENOMIC DNA]</scope>
    <source>
        <strain evidence="13 14">FDAARGOS_1050</strain>
    </source>
</reference>
<evidence type="ECO:0000313" key="14">
    <source>
        <dbReference type="Proteomes" id="UP000595231"/>
    </source>
</evidence>
<dbReference type="Pfam" id="PF00994">
    <property type="entry name" value="MoCF_biosynth"/>
    <property type="match status" value="1"/>
</dbReference>
<dbReference type="InterPro" id="IPR005110">
    <property type="entry name" value="MoeA_linker/N"/>
</dbReference>
<dbReference type="EC" id="2.10.1.1" evidence="11"/>
<evidence type="ECO:0000313" key="13">
    <source>
        <dbReference type="EMBL" id="QQB37552.1"/>
    </source>
</evidence>
<name>A0A7T4E5I8_9BURK</name>
<dbReference type="Gene3D" id="2.40.340.10">
    <property type="entry name" value="MoeA, C-terminal, domain IV"/>
    <property type="match status" value="1"/>
</dbReference>
<evidence type="ECO:0000256" key="4">
    <source>
        <dbReference type="ARBA" id="ARBA00010763"/>
    </source>
</evidence>
<dbReference type="SMART" id="SM00852">
    <property type="entry name" value="MoCF_biosynth"/>
    <property type="match status" value="1"/>
</dbReference>
<dbReference type="NCBIfam" id="TIGR00177">
    <property type="entry name" value="molyb_syn"/>
    <property type="match status" value="1"/>
</dbReference>
<dbReference type="PANTHER" id="PTHR10192">
    <property type="entry name" value="MOLYBDOPTERIN BIOSYNTHESIS PROTEIN"/>
    <property type="match status" value="1"/>
</dbReference>
<dbReference type="InterPro" id="IPR001453">
    <property type="entry name" value="MoaB/Mog_dom"/>
</dbReference>
<evidence type="ECO:0000256" key="6">
    <source>
        <dbReference type="ARBA" id="ARBA00022679"/>
    </source>
</evidence>
<dbReference type="EMBL" id="CP065997">
    <property type="protein sequence ID" value="QQB37552.1"/>
    <property type="molecule type" value="Genomic_DNA"/>
</dbReference>
<dbReference type="GO" id="GO:0006777">
    <property type="term" value="P:Mo-molybdopterin cofactor biosynthetic process"/>
    <property type="evidence" value="ECO:0007669"/>
    <property type="project" value="UniProtKB-UniRule"/>
</dbReference>
<keyword evidence="7 11" id="KW-0479">Metal-binding</keyword>
<dbReference type="Gene3D" id="2.170.190.11">
    <property type="entry name" value="Molybdopterin biosynthesis moea protein, domain 3"/>
    <property type="match status" value="1"/>
</dbReference>
<dbReference type="GO" id="GO:0046872">
    <property type="term" value="F:metal ion binding"/>
    <property type="evidence" value="ECO:0007669"/>
    <property type="project" value="UniProtKB-UniRule"/>
</dbReference>
<dbReference type="SUPFAM" id="SSF63882">
    <property type="entry name" value="MoeA N-terminal region -like"/>
    <property type="match status" value="1"/>
</dbReference>
<comment type="pathway">
    <text evidence="3 11">Cofactor biosynthesis; molybdopterin biosynthesis.</text>
</comment>
<dbReference type="RefSeq" id="WP_198487040.1">
    <property type="nucleotide sequence ID" value="NZ_CP065997.1"/>
</dbReference>
<evidence type="ECO:0000256" key="2">
    <source>
        <dbReference type="ARBA" id="ARBA00002901"/>
    </source>
</evidence>
<evidence type="ECO:0000259" key="12">
    <source>
        <dbReference type="SMART" id="SM00852"/>
    </source>
</evidence>
<dbReference type="InterPro" id="IPR038987">
    <property type="entry name" value="MoeA-like"/>
</dbReference>
<dbReference type="CDD" id="cd00887">
    <property type="entry name" value="MoeA"/>
    <property type="match status" value="1"/>
</dbReference>
<dbReference type="SUPFAM" id="SSF53218">
    <property type="entry name" value="Molybdenum cofactor biosynthesis proteins"/>
    <property type="match status" value="1"/>
</dbReference>
<keyword evidence="8 11" id="KW-0460">Magnesium</keyword>
<feature type="domain" description="MoaB/Mog" evidence="12">
    <location>
        <begin position="174"/>
        <end position="312"/>
    </location>
</feature>
<dbReference type="InterPro" id="IPR005111">
    <property type="entry name" value="MoeA_C_domain_IV"/>
</dbReference>
<evidence type="ECO:0000256" key="11">
    <source>
        <dbReference type="RuleBase" id="RU365090"/>
    </source>
</evidence>
<organism evidence="13 14">
    <name type="scientific">Achromobacter deleyi</name>
    <dbReference type="NCBI Taxonomy" id="1353891"/>
    <lineage>
        <taxon>Bacteria</taxon>
        <taxon>Pseudomonadati</taxon>
        <taxon>Pseudomonadota</taxon>
        <taxon>Betaproteobacteria</taxon>
        <taxon>Burkholderiales</taxon>
        <taxon>Alcaligenaceae</taxon>
        <taxon>Achromobacter</taxon>
    </lineage>
</organism>
<evidence type="ECO:0000256" key="7">
    <source>
        <dbReference type="ARBA" id="ARBA00022723"/>
    </source>
</evidence>